<dbReference type="EMBL" id="PVNK01000137">
    <property type="protein sequence ID" value="PRQ00605.1"/>
    <property type="molecule type" value="Genomic_DNA"/>
</dbReference>
<protein>
    <submittedName>
        <fullName evidence="2">Uncharacterized protein</fullName>
    </submittedName>
</protein>
<feature type="region of interest" description="Disordered" evidence="1">
    <location>
        <begin position="158"/>
        <end position="197"/>
    </location>
</feature>
<gene>
    <name evidence="2" type="ORF">ENSA5_27860</name>
</gene>
<sequence>MPADQVDAVVAGYMFIGFMHEAIHIALHILSSDGLAKPIWDGGAIHHDVTHALGLDRIYARSCDPNDNNCRSGCGFGDVRIQRFTQCIEGDDPEPFDRCVIAEDYCAGRSEGTLFFDAGVGCGSPDVSFPPMCAAVTCDSGSGLASACCGGSEGGLPTGFPGMSPDPGPHPGDPDGSGGGIPGGPGGVPFPPRPPGL</sequence>
<organism evidence="2 3">
    <name type="scientific">Enhygromyxa salina</name>
    <dbReference type="NCBI Taxonomy" id="215803"/>
    <lineage>
        <taxon>Bacteria</taxon>
        <taxon>Pseudomonadati</taxon>
        <taxon>Myxococcota</taxon>
        <taxon>Polyangia</taxon>
        <taxon>Nannocystales</taxon>
        <taxon>Nannocystaceae</taxon>
        <taxon>Enhygromyxa</taxon>
    </lineage>
</organism>
<feature type="compositionally biased region" description="Gly residues" evidence="1">
    <location>
        <begin position="175"/>
        <end position="187"/>
    </location>
</feature>
<comment type="caution">
    <text evidence="2">The sequence shown here is derived from an EMBL/GenBank/DDBJ whole genome shotgun (WGS) entry which is preliminary data.</text>
</comment>
<dbReference type="Proteomes" id="UP000237968">
    <property type="component" value="Unassembled WGS sequence"/>
</dbReference>
<proteinExistence type="predicted"/>
<dbReference type="AlphaFoldDB" id="A0A2S9Y692"/>
<evidence type="ECO:0000313" key="2">
    <source>
        <dbReference type="EMBL" id="PRQ00605.1"/>
    </source>
</evidence>
<feature type="compositionally biased region" description="Pro residues" evidence="1">
    <location>
        <begin position="188"/>
        <end position="197"/>
    </location>
</feature>
<evidence type="ECO:0000313" key="3">
    <source>
        <dbReference type="Proteomes" id="UP000237968"/>
    </source>
</evidence>
<keyword evidence="3" id="KW-1185">Reference proteome</keyword>
<accession>A0A2S9Y692</accession>
<evidence type="ECO:0000256" key="1">
    <source>
        <dbReference type="SAM" id="MobiDB-lite"/>
    </source>
</evidence>
<name>A0A2S9Y692_9BACT</name>
<reference evidence="2 3" key="1">
    <citation type="submission" date="2018-03" db="EMBL/GenBank/DDBJ databases">
        <title>Draft Genome Sequences of the Obligatory Marine Myxobacteria Enhygromyxa salina SWB005.</title>
        <authorList>
            <person name="Poehlein A."/>
            <person name="Moghaddam J.A."/>
            <person name="Harms H."/>
            <person name="Alanjari M."/>
            <person name="Koenig G.M."/>
            <person name="Daniel R."/>
            <person name="Schaeberle T.F."/>
        </authorList>
    </citation>
    <scope>NUCLEOTIDE SEQUENCE [LARGE SCALE GENOMIC DNA]</scope>
    <source>
        <strain evidence="2 3">SWB005</strain>
    </source>
</reference>